<keyword evidence="2" id="KW-1185">Reference proteome</keyword>
<reference evidence="1" key="1">
    <citation type="journal article" date="2014" name="Int. J. Syst. Evol. Microbiol.">
        <title>Complete genome of a new Firmicutes species belonging to the dominant human colonic microbiota ('Ruminococcus bicirculans') reveals two chromosomes and a selective capacity to utilize plant glucans.</title>
        <authorList>
            <consortium name="NISC Comparative Sequencing Program"/>
            <person name="Wegmann U."/>
            <person name="Louis P."/>
            <person name="Goesmann A."/>
            <person name="Henrissat B."/>
            <person name="Duncan S.H."/>
            <person name="Flint H.J."/>
        </authorList>
    </citation>
    <scope>NUCLEOTIDE SEQUENCE</scope>
    <source>
        <strain evidence="1">VKM Ac-1246</strain>
    </source>
</reference>
<accession>A0ABQ5SXU0</accession>
<sequence>MKFVVAIGIEDCVQDVLDAVRPGYPFEVRSGPVKNTAAGCDAELISFPLAAERYGADPKKHVAQVLSNPRNDGAPAIVVAIPPLEVDATGKPMAQGMDTDEWLAWALNGALEALHDSVGDLDGVTVLLYLEAVGMAGRARKALDVIESVGLSWKNR</sequence>
<evidence type="ECO:0000313" key="1">
    <source>
        <dbReference type="EMBL" id="GLJ68294.1"/>
    </source>
</evidence>
<name>A0ABQ5SXU0_9ACTN</name>
<protein>
    <submittedName>
        <fullName evidence="1">Uncharacterized protein</fullName>
    </submittedName>
</protein>
<evidence type="ECO:0000313" key="2">
    <source>
        <dbReference type="Proteomes" id="UP001142292"/>
    </source>
</evidence>
<reference evidence="1" key="2">
    <citation type="submission" date="2023-01" db="EMBL/GenBank/DDBJ databases">
        <authorList>
            <person name="Sun Q."/>
            <person name="Evtushenko L."/>
        </authorList>
    </citation>
    <scope>NUCLEOTIDE SEQUENCE</scope>
    <source>
        <strain evidence="1">VKM Ac-1246</strain>
    </source>
</reference>
<dbReference type="EMBL" id="BSEL01000005">
    <property type="protein sequence ID" value="GLJ68294.1"/>
    <property type="molecule type" value="Genomic_DNA"/>
</dbReference>
<organism evidence="1 2">
    <name type="scientific">Nocardioides luteus</name>
    <dbReference type="NCBI Taxonomy" id="1844"/>
    <lineage>
        <taxon>Bacteria</taxon>
        <taxon>Bacillati</taxon>
        <taxon>Actinomycetota</taxon>
        <taxon>Actinomycetes</taxon>
        <taxon>Propionibacteriales</taxon>
        <taxon>Nocardioidaceae</taxon>
        <taxon>Nocardioides</taxon>
    </lineage>
</organism>
<comment type="caution">
    <text evidence="1">The sequence shown here is derived from an EMBL/GenBank/DDBJ whole genome shotgun (WGS) entry which is preliminary data.</text>
</comment>
<dbReference type="Proteomes" id="UP001142292">
    <property type="component" value="Unassembled WGS sequence"/>
</dbReference>
<gene>
    <name evidence="1" type="ORF">GCM10017579_23300</name>
</gene>
<proteinExistence type="predicted"/>